<gene>
    <name evidence="2" type="ORF">JIN84_20865</name>
</gene>
<keyword evidence="1" id="KW-0732">Signal</keyword>
<proteinExistence type="predicted"/>
<name>A0A934R869_9BACT</name>
<keyword evidence="3" id="KW-1185">Reference proteome</keyword>
<dbReference type="RefSeq" id="WP_200353041.1">
    <property type="nucleotide sequence ID" value="NZ_BAABHZ010000002.1"/>
</dbReference>
<feature type="chain" id="PRO_5037896072" evidence="1">
    <location>
        <begin position="21"/>
        <end position="182"/>
    </location>
</feature>
<dbReference type="Proteomes" id="UP000600139">
    <property type="component" value="Unassembled WGS sequence"/>
</dbReference>
<accession>A0A934R869</accession>
<dbReference type="AlphaFoldDB" id="A0A934R869"/>
<organism evidence="2 3">
    <name type="scientific">Luteolibacter yonseiensis</name>
    <dbReference type="NCBI Taxonomy" id="1144680"/>
    <lineage>
        <taxon>Bacteria</taxon>
        <taxon>Pseudomonadati</taxon>
        <taxon>Verrucomicrobiota</taxon>
        <taxon>Verrucomicrobiia</taxon>
        <taxon>Verrucomicrobiales</taxon>
        <taxon>Verrucomicrobiaceae</taxon>
        <taxon>Luteolibacter</taxon>
    </lineage>
</organism>
<evidence type="ECO:0000256" key="1">
    <source>
        <dbReference type="SAM" id="SignalP"/>
    </source>
</evidence>
<sequence length="182" mass="20605">MKQQFIAALLPFGVSQVASAFDTGKASTDRFKVTYVEPAVVPPITALPDFYLERKAAIEADRTALKNGTSKEDLLLTRKLHFQYALYPIRITDKKTGFTYELQSDRRTIIAKKPNGDLIWKINPYKDAKLGPYRVKHPFIHYFGRSANYSKLKGPVLAIAFTSSQFGDIDLESGKFHWQGQD</sequence>
<feature type="signal peptide" evidence="1">
    <location>
        <begin position="1"/>
        <end position="20"/>
    </location>
</feature>
<evidence type="ECO:0000313" key="3">
    <source>
        <dbReference type="Proteomes" id="UP000600139"/>
    </source>
</evidence>
<protein>
    <submittedName>
        <fullName evidence="2">Uncharacterized protein</fullName>
    </submittedName>
</protein>
<evidence type="ECO:0000313" key="2">
    <source>
        <dbReference type="EMBL" id="MBK1818087.1"/>
    </source>
</evidence>
<comment type="caution">
    <text evidence="2">The sequence shown here is derived from an EMBL/GenBank/DDBJ whole genome shotgun (WGS) entry which is preliminary data.</text>
</comment>
<dbReference type="EMBL" id="JAENIK010000013">
    <property type="protein sequence ID" value="MBK1818087.1"/>
    <property type="molecule type" value="Genomic_DNA"/>
</dbReference>
<reference evidence="2" key="1">
    <citation type="submission" date="2021-01" db="EMBL/GenBank/DDBJ databases">
        <title>Modified the classification status of verrucomicrobia.</title>
        <authorList>
            <person name="Feng X."/>
        </authorList>
    </citation>
    <scope>NUCLEOTIDE SEQUENCE</scope>
    <source>
        <strain evidence="2">JCM 18052</strain>
    </source>
</reference>